<evidence type="ECO:0000313" key="2">
    <source>
        <dbReference type="EMBL" id="KAK0061830.1"/>
    </source>
</evidence>
<sequence length="169" mass="19229">MVGDGFETKNQFSFAPKNEPGINENYLSQSSSVLDCFSSLFTCTIMDIVIEYINAYALKKSEAKHPIEEKVKISKLETCNQAGIANKASTTRYQRTEPQQPDIKGQPYQPDIKEIAFSTVYQGTEPYQPDIKEQSLSKQISKYRASATRYQRTEPYQPDIKEQSPSNHK</sequence>
<accession>A0AAD8BXW0</accession>
<dbReference type="Proteomes" id="UP001233172">
    <property type="component" value="Unassembled WGS sequence"/>
</dbReference>
<keyword evidence="3" id="KW-1185">Reference proteome</keyword>
<feature type="compositionally biased region" description="Polar residues" evidence="1">
    <location>
        <begin position="87"/>
        <end position="99"/>
    </location>
</feature>
<reference evidence="2" key="2">
    <citation type="submission" date="2023-04" db="EMBL/GenBank/DDBJ databases">
        <authorList>
            <person name="Bu L."/>
            <person name="Lu L."/>
            <person name="Laidemitt M.R."/>
            <person name="Zhang S.M."/>
            <person name="Mutuku M."/>
            <person name="Mkoji G."/>
            <person name="Steinauer M."/>
            <person name="Loker E.S."/>
        </authorList>
    </citation>
    <scope>NUCLEOTIDE SEQUENCE</scope>
    <source>
        <strain evidence="2">KasaAsao</strain>
        <tissue evidence="2">Whole Snail</tissue>
    </source>
</reference>
<comment type="caution">
    <text evidence="2">The sequence shown here is derived from an EMBL/GenBank/DDBJ whole genome shotgun (WGS) entry which is preliminary data.</text>
</comment>
<proteinExistence type="predicted"/>
<protein>
    <submittedName>
        <fullName evidence="2">Uncharacterized protein</fullName>
    </submittedName>
</protein>
<feature type="region of interest" description="Disordered" evidence="1">
    <location>
        <begin position="87"/>
        <end position="107"/>
    </location>
</feature>
<dbReference type="EMBL" id="JASAOG010000028">
    <property type="protein sequence ID" value="KAK0061830.1"/>
    <property type="molecule type" value="Genomic_DNA"/>
</dbReference>
<evidence type="ECO:0000256" key="1">
    <source>
        <dbReference type="SAM" id="MobiDB-lite"/>
    </source>
</evidence>
<gene>
    <name evidence="2" type="ORF">Bpfe_008745</name>
</gene>
<evidence type="ECO:0000313" key="3">
    <source>
        <dbReference type="Proteomes" id="UP001233172"/>
    </source>
</evidence>
<dbReference type="AlphaFoldDB" id="A0AAD8BXW0"/>
<organism evidence="2 3">
    <name type="scientific">Biomphalaria pfeifferi</name>
    <name type="common">Bloodfluke planorb</name>
    <name type="synonym">Freshwater snail</name>
    <dbReference type="NCBI Taxonomy" id="112525"/>
    <lineage>
        <taxon>Eukaryota</taxon>
        <taxon>Metazoa</taxon>
        <taxon>Spiralia</taxon>
        <taxon>Lophotrochozoa</taxon>
        <taxon>Mollusca</taxon>
        <taxon>Gastropoda</taxon>
        <taxon>Heterobranchia</taxon>
        <taxon>Euthyneura</taxon>
        <taxon>Panpulmonata</taxon>
        <taxon>Hygrophila</taxon>
        <taxon>Lymnaeoidea</taxon>
        <taxon>Planorbidae</taxon>
        <taxon>Biomphalaria</taxon>
    </lineage>
</organism>
<name>A0AAD8BXW0_BIOPF</name>
<feature type="region of interest" description="Disordered" evidence="1">
    <location>
        <begin position="126"/>
        <end position="169"/>
    </location>
</feature>
<reference evidence="2" key="1">
    <citation type="journal article" date="2023" name="PLoS Negl. Trop. Dis.">
        <title>A genome sequence for Biomphalaria pfeifferi, the major vector snail for the human-infecting parasite Schistosoma mansoni.</title>
        <authorList>
            <person name="Bu L."/>
            <person name="Lu L."/>
            <person name="Laidemitt M.R."/>
            <person name="Zhang S.M."/>
            <person name="Mutuku M."/>
            <person name="Mkoji G."/>
            <person name="Steinauer M."/>
            <person name="Loker E.S."/>
        </authorList>
    </citation>
    <scope>NUCLEOTIDE SEQUENCE</scope>
    <source>
        <strain evidence="2">KasaAsao</strain>
    </source>
</reference>